<dbReference type="Gene3D" id="3.40.50.2300">
    <property type="match status" value="2"/>
</dbReference>
<dbReference type="RefSeq" id="WP_021686178.1">
    <property type="nucleotide sequence ID" value="NZ_KI260554.1"/>
</dbReference>
<dbReference type="Pfam" id="PF13407">
    <property type="entry name" value="Peripla_BP_4"/>
    <property type="match status" value="1"/>
</dbReference>
<dbReference type="InterPro" id="IPR025997">
    <property type="entry name" value="SBP_2_dom"/>
</dbReference>
<reference evidence="6 7" key="1">
    <citation type="submission" date="2013-08" db="EMBL/GenBank/DDBJ databases">
        <authorList>
            <person name="Weinstock G."/>
            <person name="Sodergren E."/>
            <person name="Wylie T."/>
            <person name="Fulton L."/>
            <person name="Fulton R."/>
            <person name="Fronick C."/>
            <person name="O'Laughlin M."/>
            <person name="Godfrey J."/>
            <person name="Miner T."/>
            <person name="Herter B."/>
            <person name="Appelbaum E."/>
            <person name="Cordes M."/>
            <person name="Lek S."/>
            <person name="Wollam A."/>
            <person name="Pepin K.H."/>
            <person name="Palsikar V.B."/>
            <person name="Mitreva M."/>
            <person name="Wilson R.K."/>
        </authorList>
    </citation>
    <scope>NUCLEOTIDE SEQUENCE [LARGE SCALE GENOMIC DNA]</scope>
    <source>
        <strain evidence="6 7">ATCC 700332</strain>
    </source>
</reference>
<keyword evidence="3 4" id="KW-0732">Signal</keyword>
<feature type="chain" id="PRO_5046019439" evidence="4">
    <location>
        <begin position="20"/>
        <end position="312"/>
    </location>
</feature>
<evidence type="ECO:0000256" key="1">
    <source>
        <dbReference type="ARBA" id="ARBA00004196"/>
    </source>
</evidence>
<comment type="caution">
    <text evidence="6">The sequence shown here is derived from an EMBL/GenBank/DDBJ whole genome shotgun (WGS) entry which is preliminary data.</text>
</comment>
<comment type="subcellular location">
    <subcellularLocation>
        <location evidence="1">Cell envelope</location>
    </subcellularLocation>
</comment>
<proteinExistence type="inferred from homology"/>
<dbReference type="CDD" id="cd06301">
    <property type="entry name" value="PBP1_rhizopine_binding-like"/>
    <property type="match status" value="1"/>
</dbReference>
<accession>A0ABN0NWB7</accession>
<evidence type="ECO:0000256" key="3">
    <source>
        <dbReference type="ARBA" id="ARBA00022729"/>
    </source>
</evidence>
<gene>
    <name evidence="6" type="ORF">HMPREF9193_02005</name>
</gene>
<evidence type="ECO:0000259" key="5">
    <source>
        <dbReference type="Pfam" id="PF13407"/>
    </source>
</evidence>
<keyword evidence="7" id="KW-1185">Reference proteome</keyword>
<evidence type="ECO:0000313" key="6">
    <source>
        <dbReference type="EMBL" id="ERJ91552.1"/>
    </source>
</evidence>
<dbReference type="InterPro" id="IPR028082">
    <property type="entry name" value="Peripla_BP_I"/>
</dbReference>
<dbReference type="PANTHER" id="PTHR46847">
    <property type="entry name" value="D-ALLOSE-BINDING PERIPLASMIC PROTEIN-RELATED"/>
    <property type="match status" value="1"/>
</dbReference>
<dbReference type="Proteomes" id="UP000016649">
    <property type="component" value="Unassembled WGS sequence"/>
</dbReference>
<feature type="domain" description="Periplasmic binding protein" evidence="5">
    <location>
        <begin position="34"/>
        <end position="290"/>
    </location>
</feature>
<sequence>MKKKILFVLLAFAVLMPLAAGGKGEASGEGTYKIGVSMFNLTSEYLTSLKTHMEKYVAEKPEYASVKLVFLDAQSDPVKQNSQVDNLITQKVNSIVMIPFDREQQVPAVEAAAKAGVPLIEMCASTVSDKKLAYVGSDDIQSGLLLAEELFKNVKPDAKIIVLHGPAGQNAQVMRYAGLKEVMKRFPNAKIVAEKFCDWDRSRALDAIQNIIQSGMAFDAIFSENDEMAMGALLACEGANVKGKFIGGVDAIPDALLAVEAGRLNCTVLQNSAAQARTAVDVAVKIAKGESIDKLYDIPYELVTKQNVAKYK</sequence>
<protein>
    <submittedName>
        <fullName evidence="6">Sugar-binding domain protein</fullName>
    </submittedName>
</protein>
<evidence type="ECO:0000313" key="7">
    <source>
        <dbReference type="Proteomes" id="UP000016649"/>
    </source>
</evidence>
<evidence type="ECO:0000256" key="2">
    <source>
        <dbReference type="ARBA" id="ARBA00007639"/>
    </source>
</evidence>
<dbReference type="SUPFAM" id="SSF53822">
    <property type="entry name" value="Periplasmic binding protein-like I"/>
    <property type="match status" value="1"/>
</dbReference>
<evidence type="ECO:0000256" key="4">
    <source>
        <dbReference type="SAM" id="SignalP"/>
    </source>
</evidence>
<name>A0ABN0NWB7_TRELE</name>
<dbReference type="EMBL" id="AWVH01000044">
    <property type="protein sequence ID" value="ERJ91552.1"/>
    <property type="molecule type" value="Genomic_DNA"/>
</dbReference>
<organism evidence="6 7">
    <name type="scientific">Treponema lecithinolyticum ATCC 700332</name>
    <dbReference type="NCBI Taxonomy" id="1321815"/>
    <lineage>
        <taxon>Bacteria</taxon>
        <taxon>Pseudomonadati</taxon>
        <taxon>Spirochaetota</taxon>
        <taxon>Spirochaetia</taxon>
        <taxon>Spirochaetales</taxon>
        <taxon>Treponemataceae</taxon>
        <taxon>Treponema</taxon>
    </lineage>
</organism>
<feature type="signal peptide" evidence="4">
    <location>
        <begin position="1"/>
        <end position="19"/>
    </location>
</feature>
<dbReference type="PANTHER" id="PTHR46847:SF1">
    <property type="entry name" value="D-ALLOSE-BINDING PERIPLASMIC PROTEIN-RELATED"/>
    <property type="match status" value="1"/>
</dbReference>
<comment type="similarity">
    <text evidence="2">Belongs to the bacterial solute-binding protein 2 family.</text>
</comment>